<reference evidence="6 7" key="1">
    <citation type="journal article" date="2014" name="Curr. Biol.">
        <title>The genome of the clonal raider ant Cerapachys biroi.</title>
        <authorList>
            <person name="Oxley P.R."/>
            <person name="Ji L."/>
            <person name="Fetter-Pruneda I."/>
            <person name="McKenzie S.K."/>
            <person name="Li C."/>
            <person name="Hu H."/>
            <person name="Zhang G."/>
            <person name="Kronauer D.J."/>
        </authorList>
    </citation>
    <scope>NUCLEOTIDE SEQUENCE [LARGE SCALE GENOMIC DNA]</scope>
</reference>
<dbReference type="SUPFAM" id="SSF160909">
    <property type="entry name" value="ATP12-like"/>
    <property type="match status" value="1"/>
</dbReference>
<comment type="subcellular location">
    <subcellularLocation>
        <location evidence="1">Mitochondrion</location>
    </subcellularLocation>
</comment>
<dbReference type="GO" id="GO:0005739">
    <property type="term" value="C:mitochondrion"/>
    <property type="evidence" value="ECO:0007669"/>
    <property type="project" value="UniProtKB-SubCell"/>
</dbReference>
<organism evidence="6 7">
    <name type="scientific">Ooceraea biroi</name>
    <name type="common">Clonal raider ant</name>
    <name type="synonym">Cerapachys biroi</name>
    <dbReference type="NCBI Taxonomy" id="2015173"/>
    <lineage>
        <taxon>Eukaryota</taxon>
        <taxon>Metazoa</taxon>
        <taxon>Ecdysozoa</taxon>
        <taxon>Arthropoda</taxon>
        <taxon>Hexapoda</taxon>
        <taxon>Insecta</taxon>
        <taxon>Pterygota</taxon>
        <taxon>Neoptera</taxon>
        <taxon>Endopterygota</taxon>
        <taxon>Hymenoptera</taxon>
        <taxon>Apocrita</taxon>
        <taxon>Aculeata</taxon>
        <taxon>Formicoidea</taxon>
        <taxon>Formicidae</taxon>
        <taxon>Dorylinae</taxon>
        <taxon>Ooceraea</taxon>
    </lineage>
</organism>
<gene>
    <name evidence="6" type="ORF">X777_03817</name>
</gene>
<dbReference type="Pfam" id="PF07542">
    <property type="entry name" value="ATP12"/>
    <property type="match status" value="1"/>
</dbReference>
<evidence type="ECO:0000256" key="2">
    <source>
        <dbReference type="ARBA" id="ARBA00008231"/>
    </source>
</evidence>
<dbReference type="AlphaFoldDB" id="A0A026WHM7"/>
<keyword evidence="5" id="KW-0143">Chaperone</keyword>
<dbReference type="EMBL" id="KK107199">
    <property type="protein sequence ID" value="EZA55562.1"/>
    <property type="molecule type" value="Genomic_DNA"/>
</dbReference>
<accession>A0A026WHM7</accession>
<keyword evidence="3" id="KW-0809">Transit peptide</keyword>
<name>A0A026WHM7_OOCBI</name>
<dbReference type="OMA" id="WDPVLHW"/>
<keyword evidence="4" id="KW-0496">Mitochondrion</keyword>
<dbReference type="InterPro" id="IPR023335">
    <property type="entry name" value="ATP12_ortho_dom_sf"/>
</dbReference>
<evidence type="ECO:0000256" key="5">
    <source>
        <dbReference type="ARBA" id="ARBA00023186"/>
    </source>
</evidence>
<evidence type="ECO:0000313" key="6">
    <source>
        <dbReference type="EMBL" id="EZA55562.1"/>
    </source>
</evidence>
<comment type="similarity">
    <text evidence="2">Belongs to the ATP12 family.</text>
</comment>
<dbReference type="OrthoDB" id="5673at2759"/>
<evidence type="ECO:0000256" key="3">
    <source>
        <dbReference type="ARBA" id="ARBA00022946"/>
    </source>
</evidence>
<sequence length="310" mass="35306">MSNVVRPDSAGRCFQRFRQLLVFHPSSVTTENMQGFNRLSNALHHFRCDKFVPPSLVARNLATVKRFYKRTNILSSGDKYEVTLDQRKLKTPQGRVFEVNSKPLALAVAAEWDAQKETIDRGSMHLTALCNTVLDNPQSRSKIDLVNHVVNCLQMDTILFYSSEVDELYSLQIEKWEPVVRWFCEHYEVDIARTRSIEAPAVSVETKAALTRHLLSRNFNSIYGLVYAVDGLKSVILTLATAARVIDIPEAVSLSRLEEEYQISHWGNVEWHHEYSKHDLQARLSAAMLFVYLNSHSASSRPKNDAPDVS</sequence>
<dbReference type="Gene3D" id="3.30.2180.10">
    <property type="entry name" value="ATP12-like"/>
    <property type="match status" value="1"/>
</dbReference>
<dbReference type="Proteomes" id="UP000053097">
    <property type="component" value="Unassembled WGS sequence"/>
</dbReference>
<dbReference type="PANTHER" id="PTHR21013">
    <property type="entry name" value="ATP SYNTHASE MITOCHONDRIAL F1 COMPLEX ASSEMBLY FACTOR 2/ATP12 PROTEIN, MITOCHONDRIAL PRECURSOR"/>
    <property type="match status" value="1"/>
</dbReference>
<evidence type="ECO:0000256" key="1">
    <source>
        <dbReference type="ARBA" id="ARBA00004173"/>
    </source>
</evidence>
<dbReference type="GO" id="GO:0033615">
    <property type="term" value="P:mitochondrial proton-transporting ATP synthase complex assembly"/>
    <property type="evidence" value="ECO:0007669"/>
    <property type="project" value="TreeGrafter"/>
</dbReference>
<dbReference type="InterPro" id="IPR011419">
    <property type="entry name" value="ATP12_ATP_synth-F1-assembly"/>
</dbReference>
<keyword evidence="7" id="KW-1185">Reference proteome</keyword>
<dbReference type="STRING" id="2015173.A0A026WHM7"/>
<evidence type="ECO:0000256" key="4">
    <source>
        <dbReference type="ARBA" id="ARBA00023128"/>
    </source>
</evidence>
<proteinExistence type="inferred from homology"/>
<dbReference type="Gene3D" id="1.10.3580.10">
    <property type="entry name" value="ATP12 ATPase"/>
    <property type="match status" value="1"/>
</dbReference>
<evidence type="ECO:0000313" key="7">
    <source>
        <dbReference type="Proteomes" id="UP000053097"/>
    </source>
</evidence>
<dbReference type="InterPro" id="IPR042272">
    <property type="entry name" value="ATP12_ATP_synth-F1-assembly_N"/>
</dbReference>
<dbReference type="PANTHER" id="PTHR21013:SF10">
    <property type="entry name" value="ATP SYNTHASE MITOCHONDRIAL F1 COMPLEX ASSEMBLY FACTOR 2"/>
    <property type="match status" value="1"/>
</dbReference>
<protein>
    <submittedName>
        <fullName evidence="6">ATP synthase mitochondrial F1 complex assembly factor</fullName>
    </submittedName>
</protein>